<keyword evidence="11" id="KW-1185">Reference proteome</keyword>
<evidence type="ECO:0000313" key="11">
    <source>
        <dbReference type="Proteomes" id="UP000758155"/>
    </source>
</evidence>
<keyword evidence="3 6" id="KW-0285">Flavoprotein</keyword>
<gene>
    <name evidence="10" type="ORF">E8E12_009610</name>
</gene>
<evidence type="ECO:0000256" key="3">
    <source>
        <dbReference type="ARBA" id="ARBA00022630"/>
    </source>
</evidence>
<evidence type="ECO:0000259" key="8">
    <source>
        <dbReference type="PROSITE" id="PS00623"/>
    </source>
</evidence>
<dbReference type="SUPFAM" id="SSF51905">
    <property type="entry name" value="FAD/NAD(P)-binding domain"/>
    <property type="match status" value="1"/>
</dbReference>
<dbReference type="InterPro" id="IPR000172">
    <property type="entry name" value="GMC_OxRdtase_N"/>
</dbReference>
<dbReference type="InterPro" id="IPR027424">
    <property type="entry name" value="Glucose_Oxidase_domain_2"/>
</dbReference>
<evidence type="ECO:0000256" key="4">
    <source>
        <dbReference type="ARBA" id="ARBA00022827"/>
    </source>
</evidence>
<dbReference type="GO" id="GO:0016614">
    <property type="term" value="F:oxidoreductase activity, acting on CH-OH group of donors"/>
    <property type="evidence" value="ECO:0007669"/>
    <property type="project" value="InterPro"/>
</dbReference>
<dbReference type="Gene3D" id="3.30.560.10">
    <property type="entry name" value="Glucose Oxidase, domain 3"/>
    <property type="match status" value="1"/>
</dbReference>
<dbReference type="Proteomes" id="UP000758155">
    <property type="component" value="Unassembled WGS sequence"/>
</dbReference>
<sequence>MLLNPLAYLSTAQIVLATCDPSIKFDYVIVGGGTAGLVLANRLSANPSVTVAVIEAGDSAFNNSNVTYVPKSISEYGLGFGTSVEWGYNTVPQKYAANGNLTLNYWAGKGLGGSTLINGMTYVRAEKSQIDAWEDLGNEGWTWESLKEYYIQQESFLQPNKEQIANGATYDQSVHGYEGELDVAFTPYLTGQCAFAMLRDSHEAKGYAWNKDVNTGRMPGFDVWLMTLDASTVTREDAGRAFYYPIASSRPNLHIFLNTTASRILWSDPDLSSDIVASGVQVVRSDGTIRSLTATCEVILAAGSIRSPALLELSGIGNPSILAPLGIETVINLPSVGSLQDQPAIGIVYSSPTNWTGYSTFATFMTASDLFGTSLPSLHSDISRNLTTYASIILADLPPNASTLSTELSLLQQQLDLVFTHNSTVPLAEILWVPTGNLIVAQFWNLLPISKGGIHINSTHPLSAPRIDPAFLQLDVDTRVLAATAIKIRQLFDTPPLKAHVGAEVTPGFDTVAQDATAESAEWGEWIKASFNGNSHPLQYPGRT</sequence>
<feature type="domain" description="Glucose-methanol-choline oxidoreductase N-terminal" evidence="9">
    <location>
        <begin position="303"/>
        <end position="317"/>
    </location>
</feature>
<comment type="cofactor">
    <cofactor evidence="1">
        <name>FAD</name>
        <dbReference type="ChEBI" id="CHEBI:57692"/>
    </cofactor>
</comment>
<dbReference type="InterPro" id="IPR012132">
    <property type="entry name" value="GMC_OxRdtase"/>
</dbReference>
<dbReference type="Gene3D" id="4.10.450.10">
    <property type="entry name" value="Glucose Oxidase, domain 2"/>
    <property type="match status" value="1"/>
</dbReference>
<dbReference type="PROSITE" id="PS00623">
    <property type="entry name" value="GMC_OXRED_1"/>
    <property type="match status" value="1"/>
</dbReference>
<dbReference type="PANTHER" id="PTHR11552:SF201">
    <property type="entry name" value="GLUCOSE-METHANOL-CHOLINE OXIDOREDUCTASE N-TERMINAL DOMAIN-CONTAINING PROTEIN"/>
    <property type="match status" value="1"/>
</dbReference>
<keyword evidence="5" id="KW-0560">Oxidoreductase</keyword>
<protein>
    <recommendedName>
        <fullName evidence="8 9">Glucose-methanol-choline oxidoreductase N-terminal domain-containing protein</fullName>
    </recommendedName>
</protein>
<dbReference type="PROSITE" id="PS00624">
    <property type="entry name" value="GMC_OXRED_2"/>
    <property type="match status" value="1"/>
</dbReference>
<accession>A0A9P4WZH3</accession>
<dbReference type="AlphaFoldDB" id="A0A9P4WZH3"/>
<dbReference type="PANTHER" id="PTHR11552">
    <property type="entry name" value="GLUCOSE-METHANOL-CHOLINE GMC OXIDOREDUCTASE"/>
    <property type="match status" value="1"/>
</dbReference>
<dbReference type="GO" id="GO:0050660">
    <property type="term" value="F:flavin adenine dinucleotide binding"/>
    <property type="evidence" value="ECO:0007669"/>
    <property type="project" value="InterPro"/>
</dbReference>
<dbReference type="Pfam" id="PF05199">
    <property type="entry name" value="GMC_oxred_C"/>
    <property type="match status" value="1"/>
</dbReference>
<feature type="signal peptide" evidence="7">
    <location>
        <begin position="1"/>
        <end position="17"/>
    </location>
</feature>
<evidence type="ECO:0000256" key="7">
    <source>
        <dbReference type="SAM" id="SignalP"/>
    </source>
</evidence>
<evidence type="ECO:0000313" key="10">
    <source>
        <dbReference type="EMBL" id="KAF3045976.1"/>
    </source>
</evidence>
<dbReference type="InterPro" id="IPR007867">
    <property type="entry name" value="GMC_OxRtase_C"/>
</dbReference>
<keyword evidence="4 6" id="KW-0274">FAD</keyword>
<evidence type="ECO:0000256" key="1">
    <source>
        <dbReference type="ARBA" id="ARBA00001974"/>
    </source>
</evidence>
<dbReference type="PIRSF" id="PIRSF000137">
    <property type="entry name" value="Alcohol_oxidase"/>
    <property type="match status" value="1"/>
</dbReference>
<reference evidence="10" key="1">
    <citation type="submission" date="2019-04" db="EMBL/GenBank/DDBJ databases">
        <title>Sequencing of skin fungus with MAO and IRED activity.</title>
        <authorList>
            <person name="Marsaioli A.J."/>
            <person name="Bonatto J.M.C."/>
            <person name="Reis Junior O."/>
        </authorList>
    </citation>
    <scope>NUCLEOTIDE SEQUENCE</scope>
    <source>
        <strain evidence="10">28M1</strain>
    </source>
</reference>
<proteinExistence type="inferred from homology"/>
<dbReference type="InterPro" id="IPR036188">
    <property type="entry name" value="FAD/NAD-bd_sf"/>
</dbReference>
<organism evidence="10 11">
    <name type="scientific">Didymella heteroderae</name>
    <dbReference type="NCBI Taxonomy" id="1769908"/>
    <lineage>
        <taxon>Eukaryota</taxon>
        <taxon>Fungi</taxon>
        <taxon>Dikarya</taxon>
        <taxon>Ascomycota</taxon>
        <taxon>Pezizomycotina</taxon>
        <taxon>Dothideomycetes</taxon>
        <taxon>Pleosporomycetidae</taxon>
        <taxon>Pleosporales</taxon>
        <taxon>Pleosporineae</taxon>
        <taxon>Didymellaceae</taxon>
        <taxon>Didymella</taxon>
    </lineage>
</organism>
<dbReference type="Gene3D" id="3.50.50.60">
    <property type="entry name" value="FAD/NAD(P)-binding domain"/>
    <property type="match status" value="1"/>
</dbReference>
<evidence type="ECO:0000256" key="5">
    <source>
        <dbReference type="ARBA" id="ARBA00023002"/>
    </source>
</evidence>
<evidence type="ECO:0000259" key="9">
    <source>
        <dbReference type="PROSITE" id="PS00624"/>
    </source>
</evidence>
<dbReference type="Pfam" id="PF00732">
    <property type="entry name" value="GMC_oxred_N"/>
    <property type="match status" value="1"/>
</dbReference>
<dbReference type="SUPFAM" id="SSF54373">
    <property type="entry name" value="FAD-linked reductases, C-terminal domain"/>
    <property type="match status" value="1"/>
</dbReference>
<comment type="similarity">
    <text evidence="2 6">Belongs to the GMC oxidoreductase family.</text>
</comment>
<dbReference type="OrthoDB" id="269227at2759"/>
<feature type="chain" id="PRO_5040374387" description="Glucose-methanol-choline oxidoreductase N-terminal domain-containing protein" evidence="7">
    <location>
        <begin position="18"/>
        <end position="544"/>
    </location>
</feature>
<feature type="domain" description="Glucose-methanol-choline oxidoreductase N-terminal" evidence="8">
    <location>
        <begin position="108"/>
        <end position="131"/>
    </location>
</feature>
<evidence type="ECO:0000256" key="2">
    <source>
        <dbReference type="ARBA" id="ARBA00010790"/>
    </source>
</evidence>
<name>A0A9P4WZH3_9PLEO</name>
<dbReference type="EMBL" id="SWKV01000005">
    <property type="protein sequence ID" value="KAF3045976.1"/>
    <property type="molecule type" value="Genomic_DNA"/>
</dbReference>
<keyword evidence="7" id="KW-0732">Signal</keyword>
<comment type="caution">
    <text evidence="10">The sequence shown here is derived from an EMBL/GenBank/DDBJ whole genome shotgun (WGS) entry which is preliminary data.</text>
</comment>
<evidence type="ECO:0000256" key="6">
    <source>
        <dbReference type="RuleBase" id="RU003968"/>
    </source>
</evidence>